<dbReference type="InterPro" id="IPR025324">
    <property type="entry name" value="DUF4230"/>
</dbReference>
<name>A0A0F9HIF0_9ZZZZ</name>
<evidence type="ECO:0008006" key="2">
    <source>
        <dbReference type="Google" id="ProtNLM"/>
    </source>
</evidence>
<dbReference type="AlphaFoldDB" id="A0A0F9HIF0"/>
<evidence type="ECO:0000313" key="1">
    <source>
        <dbReference type="EMBL" id="KKL74932.1"/>
    </source>
</evidence>
<comment type="caution">
    <text evidence="1">The sequence shown here is derived from an EMBL/GenBank/DDBJ whole genome shotgun (WGS) entry which is preliminary data.</text>
</comment>
<dbReference type="Pfam" id="PF14014">
    <property type="entry name" value="DUF4230"/>
    <property type="match status" value="1"/>
</dbReference>
<organism evidence="1">
    <name type="scientific">marine sediment metagenome</name>
    <dbReference type="NCBI Taxonomy" id="412755"/>
    <lineage>
        <taxon>unclassified sequences</taxon>
        <taxon>metagenomes</taxon>
        <taxon>ecological metagenomes</taxon>
    </lineage>
</organism>
<protein>
    <recommendedName>
        <fullName evidence="2">DUF4230 domain-containing protein</fullName>
    </recommendedName>
</protein>
<feature type="non-terminal residue" evidence="1">
    <location>
        <position position="1"/>
    </location>
</feature>
<sequence>GVVALHWQALHAKKADERTTLSLLRSETMAFLVTRRSSIQVVVECEQGDWLGEWRGVLWATIHLHYGVDLTRVTQKDIRRCDGVVVITLPEPELLSFAIEPGSVGYLSKSTAAAKIDDLLHNGHRRELHGRLRSRALEFARRHGLMPPKQEIRAERNAATILKGSAAGLEIQFE</sequence>
<gene>
    <name evidence="1" type="ORF">LCGC14_2059930</name>
</gene>
<dbReference type="EMBL" id="LAZR01024498">
    <property type="protein sequence ID" value="KKL74932.1"/>
    <property type="molecule type" value="Genomic_DNA"/>
</dbReference>
<reference evidence="1" key="1">
    <citation type="journal article" date="2015" name="Nature">
        <title>Complex archaea that bridge the gap between prokaryotes and eukaryotes.</title>
        <authorList>
            <person name="Spang A."/>
            <person name="Saw J.H."/>
            <person name="Jorgensen S.L."/>
            <person name="Zaremba-Niedzwiedzka K."/>
            <person name="Martijn J."/>
            <person name="Lind A.E."/>
            <person name="van Eijk R."/>
            <person name="Schleper C."/>
            <person name="Guy L."/>
            <person name="Ettema T.J."/>
        </authorList>
    </citation>
    <scope>NUCLEOTIDE SEQUENCE</scope>
</reference>
<proteinExistence type="predicted"/>
<accession>A0A0F9HIF0</accession>